<evidence type="ECO:0000313" key="3">
    <source>
        <dbReference type="Proteomes" id="UP000694567"/>
    </source>
</evidence>
<reference evidence="2" key="1">
    <citation type="submission" date="2025-08" db="UniProtKB">
        <authorList>
            <consortium name="Ensembl"/>
        </authorList>
    </citation>
    <scope>IDENTIFICATION</scope>
</reference>
<organism evidence="2 3">
    <name type="scientific">Bubo bubo</name>
    <name type="common">Eurasian eagle-owl</name>
    <name type="synonym">Strix bubo</name>
    <dbReference type="NCBI Taxonomy" id="30461"/>
    <lineage>
        <taxon>Eukaryota</taxon>
        <taxon>Metazoa</taxon>
        <taxon>Chordata</taxon>
        <taxon>Craniata</taxon>
        <taxon>Vertebrata</taxon>
        <taxon>Euteleostomi</taxon>
        <taxon>Archelosauria</taxon>
        <taxon>Archosauria</taxon>
        <taxon>Dinosauria</taxon>
        <taxon>Saurischia</taxon>
        <taxon>Theropoda</taxon>
        <taxon>Coelurosauria</taxon>
        <taxon>Aves</taxon>
        <taxon>Neognathae</taxon>
        <taxon>Neoaves</taxon>
        <taxon>Telluraves</taxon>
        <taxon>Strigiformes</taxon>
        <taxon>Strigidae</taxon>
        <taxon>Bubo</taxon>
    </lineage>
</organism>
<reference evidence="2" key="2">
    <citation type="submission" date="2025-09" db="UniProtKB">
        <authorList>
            <consortium name="Ensembl"/>
        </authorList>
    </citation>
    <scope>IDENTIFICATION</scope>
</reference>
<feature type="domain" description="Apple" evidence="1">
    <location>
        <begin position="1"/>
        <end position="81"/>
    </location>
</feature>
<dbReference type="SMART" id="SM00473">
    <property type="entry name" value="PAN_AP"/>
    <property type="match status" value="1"/>
</dbReference>
<name>A0A8C0F850_BUBBB</name>
<dbReference type="Proteomes" id="UP000694567">
    <property type="component" value="Unplaced"/>
</dbReference>
<dbReference type="PROSITE" id="PS50948">
    <property type="entry name" value="PAN"/>
    <property type="match status" value="1"/>
</dbReference>
<evidence type="ECO:0000313" key="2">
    <source>
        <dbReference type="Ensembl" id="ENSBOBP00000015081.1"/>
    </source>
</evidence>
<dbReference type="Ensembl" id="ENSBOBT00000015423.1">
    <property type="protein sequence ID" value="ENSBOBP00000015081.1"/>
    <property type="gene ID" value="ENSBOBG00000009473.1"/>
</dbReference>
<evidence type="ECO:0000259" key="1">
    <source>
        <dbReference type="PROSITE" id="PS50948"/>
    </source>
</evidence>
<dbReference type="Pfam" id="PF00024">
    <property type="entry name" value="PAN_1"/>
    <property type="match status" value="1"/>
</dbReference>
<dbReference type="SUPFAM" id="SSF57414">
    <property type="entry name" value="Hairpin loop containing domain-like"/>
    <property type="match status" value="1"/>
</dbReference>
<sequence length="100" mass="11810">TLYPMFVYVRTEGAWLLNSKKQIYRTNSEEECAEQCETENKFTCRAFLFSSKDQECLTLAENTKTAVIFRRTNAVLYEKRSMSMSFSYYFTVRCFPVGFI</sequence>
<protein>
    <recommendedName>
        <fullName evidence="1">Apple domain-containing protein</fullName>
    </recommendedName>
</protein>
<accession>A0A8C0F850</accession>
<dbReference type="CDD" id="cd01099">
    <property type="entry name" value="PAN_AP_HGF"/>
    <property type="match status" value="1"/>
</dbReference>
<dbReference type="InterPro" id="IPR003609">
    <property type="entry name" value="Pan_app"/>
</dbReference>
<proteinExistence type="predicted"/>
<dbReference type="AlphaFoldDB" id="A0A8C0F850"/>
<keyword evidence="3" id="KW-1185">Reference proteome</keyword>
<dbReference type="FunFam" id="3.50.4.10:FF:000027">
    <property type="entry name" value="Plasminogen"/>
    <property type="match status" value="1"/>
</dbReference>
<dbReference type="Gene3D" id="3.50.4.10">
    <property type="entry name" value="Hepatocyte Growth Factor"/>
    <property type="match status" value="1"/>
</dbReference>